<keyword evidence="3" id="KW-1185">Reference proteome</keyword>
<dbReference type="EMBL" id="JBDPZD010000001">
    <property type="protein sequence ID" value="MEO3690775.1"/>
    <property type="molecule type" value="Genomic_DNA"/>
</dbReference>
<evidence type="ECO:0000313" key="2">
    <source>
        <dbReference type="EMBL" id="MEO3690775.1"/>
    </source>
</evidence>
<dbReference type="Proteomes" id="UP001495147">
    <property type="component" value="Unassembled WGS sequence"/>
</dbReference>
<protein>
    <recommendedName>
        <fullName evidence="4">Solute-binding protein family 3/N-terminal domain-containing protein</fullName>
    </recommendedName>
</protein>
<feature type="chain" id="PRO_5045492361" description="Solute-binding protein family 3/N-terminal domain-containing protein" evidence="1">
    <location>
        <begin position="25"/>
        <end position="302"/>
    </location>
</feature>
<name>A0ABV0FXY7_9BURK</name>
<keyword evidence="1" id="KW-0732">Signal</keyword>
<organism evidence="2 3">
    <name type="scientific">Roseateles paludis</name>
    <dbReference type="NCBI Taxonomy" id="3145238"/>
    <lineage>
        <taxon>Bacteria</taxon>
        <taxon>Pseudomonadati</taxon>
        <taxon>Pseudomonadota</taxon>
        <taxon>Betaproteobacteria</taxon>
        <taxon>Burkholderiales</taxon>
        <taxon>Sphaerotilaceae</taxon>
        <taxon>Roseateles</taxon>
    </lineage>
</organism>
<reference evidence="2 3" key="1">
    <citation type="submission" date="2024-05" db="EMBL/GenBank/DDBJ databases">
        <title>Roseateles sp. DJS-2-20 16S ribosomal RNA gene Genome sequencing and assembly.</title>
        <authorList>
            <person name="Woo H."/>
        </authorList>
    </citation>
    <scope>NUCLEOTIDE SEQUENCE [LARGE SCALE GENOMIC DNA]</scope>
    <source>
        <strain evidence="2 3">DJS-2-20</strain>
    </source>
</reference>
<evidence type="ECO:0008006" key="4">
    <source>
        <dbReference type="Google" id="ProtNLM"/>
    </source>
</evidence>
<accession>A0ABV0FXY7</accession>
<proteinExistence type="predicted"/>
<sequence>MRRQQRWLLLLLLSALLLCPLAGAEPAEPLRWMVQESPPHFNFVNGHPPATLDELDVGSVGRYLRQLLGRLPGYRVEFVEANASRVEQLARQGETFCASQIKRTPPRLQWLYFTPLFPVLAGEEFRLVVRTDMAARISPDGQRPSLAELLQRGSLRMQVAVGRSFNPALDALLATHAVPRVQLDSRQSRRLMELVRSGRIDMTIEYASIVRRFLGGRDAGDGLTSLALAEHQANLDVMVACTRNAGGRAAIEAIDAAVREIAREGLRAPWVSAWREGGADAAALRRLQAYLDERAKGGPRID</sequence>
<gene>
    <name evidence="2" type="ORF">ABDJ85_04790</name>
</gene>
<dbReference type="RefSeq" id="WP_347703597.1">
    <property type="nucleotide sequence ID" value="NZ_JBDPZD010000001.1"/>
</dbReference>
<comment type="caution">
    <text evidence="2">The sequence shown here is derived from an EMBL/GenBank/DDBJ whole genome shotgun (WGS) entry which is preliminary data.</text>
</comment>
<evidence type="ECO:0000313" key="3">
    <source>
        <dbReference type="Proteomes" id="UP001495147"/>
    </source>
</evidence>
<dbReference type="SUPFAM" id="SSF53850">
    <property type="entry name" value="Periplasmic binding protein-like II"/>
    <property type="match status" value="1"/>
</dbReference>
<feature type="signal peptide" evidence="1">
    <location>
        <begin position="1"/>
        <end position="24"/>
    </location>
</feature>
<evidence type="ECO:0000256" key="1">
    <source>
        <dbReference type="SAM" id="SignalP"/>
    </source>
</evidence>